<comment type="subunit">
    <text evidence="6">Component of the Mediator complex.</text>
</comment>
<dbReference type="GO" id="GO:0006357">
    <property type="term" value="P:regulation of transcription by RNA polymerase II"/>
    <property type="evidence" value="ECO:0007669"/>
    <property type="project" value="InterPro"/>
</dbReference>
<keyword evidence="8" id="KW-1185">Reference proteome</keyword>
<evidence type="ECO:0000313" key="8">
    <source>
        <dbReference type="Proteomes" id="UP000271162"/>
    </source>
</evidence>
<gene>
    <name evidence="7" type="ORF">NBR_LOCUS11862</name>
</gene>
<accession>A0A0N4Y6W7</accession>
<dbReference type="SUPFAM" id="SSF140718">
    <property type="entry name" value="Mediator hinge subcomplex-like"/>
    <property type="match status" value="1"/>
</dbReference>
<dbReference type="PANTHER" id="PTHR21428">
    <property type="entry name" value="MEDIATOR OF RNA POLYMERASE II TRANSCRIPTION SUBUNIT 7"/>
    <property type="match status" value="1"/>
</dbReference>
<reference evidence="7 8" key="2">
    <citation type="submission" date="2018-11" db="EMBL/GenBank/DDBJ databases">
        <authorList>
            <consortium name="Pathogen Informatics"/>
        </authorList>
    </citation>
    <scope>NUCLEOTIDE SEQUENCE [LARGE SCALE GENOMIC DNA]</scope>
</reference>
<comment type="similarity">
    <text evidence="2 6">Belongs to the Mediator complex subunit 7 family.</text>
</comment>
<evidence type="ECO:0000256" key="6">
    <source>
        <dbReference type="RuleBase" id="RU364060"/>
    </source>
</evidence>
<comment type="subcellular location">
    <subcellularLocation>
        <location evidence="1 6">Nucleus</location>
    </subcellularLocation>
</comment>
<keyword evidence="5 6" id="KW-0539">Nucleus</keyword>
<evidence type="ECO:0000256" key="4">
    <source>
        <dbReference type="ARBA" id="ARBA00023163"/>
    </source>
</evidence>
<dbReference type="AlphaFoldDB" id="A0A0N4Y6W7"/>
<dbReference type="InterPro" id="IPR009244">
    <property type="entry name" value="Mediatior_Med7"/>
</dbReference>
<dbReference type="Gene3D" id="6.10.140.200">
    <property type="match status" value="1"/>
</dbReference>
<dbReference type="InterPro" id="IPR037212">
    <property type="entry name" value="Med7/Med21-like"/>
</dbReference>
<protein>
    <recommendedName>
        <fullName evidence="6">Mediator of RNA polymerase II transcription subunit 7</fullName>
    </recommendedName>
</protein>
<evidence type="ECO:0000256" key="1">
    <source>
        <dbReference type="ARBA" id="ARBA00004123"/>
    </source>
</evidence>
<proteinExistence type="inferred from homology"/>
<dbReference type="STRING" id="27835.A0A0N4Y6W7"/>
<sequence length="135" mass="15671">MNQAAGAMAVSPFPAPPEYAQHYTNERISQGAVLPPPPVQSNIKQLYPTKYDWKTEMKKLNRSVVVAFLDLLDILVRCPDHPERNEKINDIQTIFINMHHLINEYRPLQASARDTLRMMQSQQLKELKKTVKRFK</sequence>
<evidence type="ECO:0000256" key="2">
    <source>
        <dbReference type="ARBA" id="ARBA00009994"/>
    </source>
</evidence>
<dbReference type="WBParaSite" id="NBR_0001186101-mRNA-1">
    <property type="protein sequence ID" value="NBR_0001186101-mRNA-1"/>
    <property type="gene ID" value="NBR_0001186101"/>
</dbReference>
<reference evidence="9" key="1">
    <citation type="submission" date="2017-02" db="UniProtKB">
        <authorList>
            <consortium name="WormBaseParasite"/>
        </authorList>
    </citation>
    <scope>IDENTIFICATION</scope>
</reference>
<keyword evidence="4 6" id="KW-0804">Transcription</keyword>
<dbReference type="EMBL" id="UYSL01020617">
    <property type="protein sequence ID" value="VDL75451.1"/>
    <property type="molecule type" value="Genomic_DNA"/>
</dbReference>
<dbReference type="GO" id="GO:0016592">
    <property type="term" value="C:mediator complex"/>
    <property type="evidence" value="ECO:0007669"/>
    <property type="project" value="InterPro"/>
</dbReference>
<keyword evidence="6" id="KW-0010">Activator</keyword>
<keyword evidence="3 6" id="KW-0805">Transcription regulation</keyword>
<comment type="function">
    <text evidence="6">Component of the Mediator complex, a coactivator involved in the regulated transcription of nearly all RNA polymerase II-dependent genes. Mediator functions as a bridge to convey information from gene-specific regulatory proteins to the basal RNA polymerase II transcription machinery.</text>
</comment>
<dbReference type="Pfam" id="PF05983">
    <property type="entry name" value="Med7"/>
    <property type="match status" value="1"/>
</dbReference>
<evidence type="ECO:0000256" key="5">
    <source>
        <dbReference type="ARBA" id="ARBA00023242"/>
    </source>
</evidence>
<evidence type="ECO:0000313" key="9">
    <source>
        <dbReference type="WBParaSite" id="NBR_0001186101-mRNA-1"/>
    </source>
</evidence>
<dbReference type="GO" id="GO:0003712">
    <property type="term" value="F:transcription coregulator activity"/>
    <property type="evidence" value="ECO:0007669"/>
    <property type="project" value="InterPro"/>
</dbReference>
<name>A0A0N4Y6W7_NIPBR</name>
<dbReference type="OMA" id="HYTNERI"/>
<dbReference type="PANTHER" id="PTHR21428:SF11">
    <property type="entry name" value="MEDIATOR OF RNA POLYMERASE II TRANSCRIPTION SUBUNIT 7"/>
    <property type="match status" value="1"/>
</dbReference>
<evidence type="ECO:0000313" key="7">
    <source>
        <dbReference type="EMBL" id="VDL75451.1"/>
    </source>
</evidence>
<organism evidence="9">
    <name type="scientific">Nippostrongylus brasiliensis</name>
    <name type="common">Rat hookworm</name>
    <dbReference type="NCBI Taxonomy" id="27835"/>
    <lineage>
        <taxon>Eukaryota</taxon>
        <taxon>Metazoa</taxon>
        <taxon>Ecdysozoa</taxon>
        <taxon>Nematoda</taxon>
        <taxon>Chromadorea</taxon>
        <taxon>Rhabditida</taxon>
        <taxon>Rhabditina</taxon>
        <taxon>Rhabditomorpha</taxon>
        <taxon>Strongyloidea</taxon>
        <taxon>Heligmosomidae</taxon>
        <taxon>Nippostrongylus</taxon>
    </lineage>
</organism>
<evidence type="ECO:0000256" key="3">
    <source>
        <dbReference type="ARBA" id="ARBA00023015"/>
    </source>
</evidence>
<dbReference type="InterPro" id="IPR044888">
    <property type="entry name" value="Mediatior_Med7_sf"/>
</dbReference>
<dbReference type="Proteomes" id="UP000271162">
    <property type="component" value="Unassembled WGS sequence"/>
</dbReference>
<dbReference type="GO" id="GO:0070847">
    <property type="term" value="C:core mediator complex"/>
    <property type="evidence" value="ECO:0007669"/>
    <property type="project" value="TreeGrafter"/>
</dbReference>